<dbReference type="Proteomes" id="UP001149165">
    <property type="component" value="Unassembled WGS sequence"/>
</dbReference>
<evidence type="ECO:0000256" key="1">
    <source>
        <dbReference type="SAM" id="MobiDB-lite"/>
    </source>
</evidence>
<keyword evidence="3" id="KW-1185">Reference proteome</keyword>
<sequence>MSWKSSGRGMEDELEKGWKSSGRGMEEQWKRDGRAVEEGWKMSWNRGGKEGWKRSGKDDHMRTGRQTALAGRNANQKMYVQPLRRSGRSLHASYLIFRTQRRSTFLDITATLPPRKKIPQKIPHFSMCTVDVSTKIYECGDRIKEDVKFRPCRDAGTAACPGRKENPLGSSRVKGKCGIHGCRNP</sequence>
<feature type="region of interest" description="Disordered" evidence="1">
    <location>
        <begin position="1"/>
        <end position="71"/>
    </location>
</feature>
<name>A0A9W9FIH3_9EURO</name>
<dbReference type="OrthoDB" id="5284232at2759"/>
<proteinExistence type="predicted"/>
<evidence type="ECO:0000313" key="2">
    <source>
        <dbReference type="EMBL" id="KAJ5100782.1"/>
    </source>
</evidence>
<comment type="caution">
    <text evidence="2">The sequence shown here is derived from an EMBL/GenBank/DDBJ whole genome shotgun (WGS) entry which is preliminary data.</text>
</comment>
<organism evidence="2 3">
    <name type="scientific">Penicillium angulare</name>
    <dbReference type="NCBI Taxonomy" id="116970"/>
    <lineage>
        <taxon>Eukaryota</taxon>
        <taxon>Fungi</taxon>
        <taxon>Dikarya</taxon>
        <taxon>Ascomycota</taxon>
        <taxon>Pezizomycotina</taxon>
        <taxon>Eurotiomycetes</taxon>
        <taxon>Eurotiomycetidae</taxon>
        <taxon>Eurotiales</taxon>
        <taxon>Aspergillaceae</taxon>
        <taxon>Penicillium</taxon>
    </lineage>
</organism>
<dbReference type="EMBL" id="JAPQKH010000004">
    <property type="protein sequence ID" value="KAJ5100782.1"/>
    <property type="molecule type" value="Genomic_DNA"/>
</dbReference>
<reference evidence="2" key="2">
    <citation type="journal article" date="2023" name="IMA Fungus">
        <title>Comparative genomic study of the Penicillium genus elucidates a diverse pangenome and 15 lateral gene transfer events.</title>
        <authorList>
            <person name="Petersen C."/>
            <person name="Sorensen T."/>
            <person name="Nielsen M.R."/>
            <person name="Sondergaard T.E."/>
            <person name="Sorensen J.L."/>
            <person name="Fitzpatrick D.A."/>
            <person name="Frisvad J.C."/>
            <person name="Nielsen K.L."/>
        </authorList>
    </citation>
    <scope>NUCLEOTIDE SEQUENCE</scope>
    <source>
        <strain evidence="2">IBT 30069</strain>
    </source>
</reference>
<evidence type="ECO:0000313" key="3">
    <source>
        <dbReference type="Proteomes" id="UP001149165"/>
    </source>
</evidence>
<feature type="compositionally biased region" description="Basic and acidic residues" evidence="1">
    <location>
        <begin position="47"/>
        <end position="62"/>
    </location>
</feature>
<gene>
    <name evidence="2" type="ORF">N7456_006834</name>
</gene>
<accession>A0A9W9FIH3</accession>
<dbReference type="AlphaFoldDB" id="A0A9W9FIH3"/>
<feature type="compositionally biased region" description="Basic and acidic residues" evidence="1">
    <location>
        <begin position="9"/>
        <end position="40"/>
    </location>
</feature>
<protein>
    <submittedName>
        <fullName evidence="2">Uncharacterized protein</fullName>
    </submittedName>
</protein>
<reference evidence="2" key="1">
    <citation type="submission" date="2022-11" db="EMBL/GenBank/DDBJ databases">
        <authorList>
            <person name="Petersen C."/>
        </authorList>
    </citation>
    <scope>NUCLEOTIDE SEQUENCE</scope>
    <source>
        <strain evidence="2">IBT 30069</strain>
    </source>
</reference>